<dbReference type="Gene3D" id="1.25.40.10">
    <property type="entry name" value="Tetratricopeptide repeat domain"/>
    <property type="match status" value="1"/>
</dbReference>
<protein>
    <recommendedName>
        <fullName evidence="3">Tetratricopeptide repeat protein</fullName>
    </recommendedName>
</protein>
<comment type="caution">
    <text evidence="1">The sequence shown here is derived from an EMBL/GenBank/DDBJ whole genome shotgun (WGS) entry which is preliminary data.</text>
</comment>
<dbReference type="EMBL" id="SNWQ01000041">
    <property type="protein sequence ID" value="TDO30028.1"/>
    <property type="molecule type" value="Genomic_DNA"/>
</dbReference>
<evidence type="ECO:0000313" key="2">
    <source>
        <dbReference type="Proteomes" id="UP000295388"/>
    </source>
</evidence>
<dbReference type="InterPro" id="IPR011990">
    <property type="entry name" value="TPR-like_helical_dom_sf"/>
</dbReference>
<accession>A0A4V6PSL9</accession>
<dbReference type="AlphaFoldDB" id="A0A4V6PSL9"/>
<gene>
    <name evidence="1" type="ORF">EV643_1413</name>
</gene>
<organism evidence="1 2">
    <name type="scientific">Kribbella caucasensis</name>
    <dbReference type="NCBI Taxonomy" id="2512215"/>
    <lineage>
        <taxon>Bacteria</taxon>
        <taxon>Bacillati</taxon>
        <taxon>Actinomycetota</taxon>
        <taxon>Actinomycetes</taxon>
        <taxon>Propionibacteriales</taxon>
        <taxon>Kribbellaceae</taxon>
        <taxon>Kribbella</taxon>
    </lineage>
</organism>
<evidence type="ECO:0000313" key="1">
    <source>
        <dbReference type="EMBL" id="TDO30028.1"/>
    </source>
</evidence>
<keyword evidence="2" id="KW-1185">Reference proteome</keyword>
<reference evidence="1 2" key="1">
    <citation type="submission" date="2019-03" db="EMBL/GenBank/DDBJ databases">
        <title>Genomic Encyclopedia of Type Strains, Phase III (KMG-III): the genomes of soil and plant-associated and newly described type strains.</title>
        <authorList>
            <person name="Whitman W."/>
        </authorList>
    </citation>
    <scope>NUCLEOTIDE SEQUENCE [LARGE SCALE GENOMIC DNA]</scope>
    <source>
        <strain evidence="1 2">VKM Ac-2527</strain>
    </source>
</reference>
<proteinExistence type="predicted"/>
<evidence type="ECO:0008006" key="3">
    <source>
        <dbReference type="Google" id="ProtNLM"/>
    </source>
</evidence>
<dbReference type="Proteomes" id="UP000295388">
    <property type="component" value="Unassembled WGS sequence"/>
</dbReference>
<sequence>MGRESQTGGWLRFDGPRLPEQRGTCYTQLGKPDLAEMSLQQALSLPVSLRLRGSVLVDLANVGVMRRDVEQTVNYATAAMELTGQSGSGVIARKLAGVNRQLPAAHRRDARLLRLSEDISACLAIERSSL</sequence>
<name>A0A4V6PSL9_9ACTN</name>